<evidence type="ECO:0000313" key="1">
    <source>
        <dbReference type="EMBL" id="KAL2650924.1"/>
    </source>
</evidence>
<name>A0ABD1ZHK6_9MARC</name>
<keyword evidence="2" id="KW-1185">Reference proteome</keyword>
<dbReference type="EMBL" id="JBHFFA010000001">
    <property type="protein sequence ID" value="KAL2650924.1"/>
    <property type="molecule type" value="Genomic_DNA"/>
</dbReference>
<evidence type="ECO:0000313" key="2">
    <source>
        <dbReference type="Proteomes" id="UP001605036"/>
    </source>
</evidence>
<organism evidence="1 2">
    <name type="scientific">Riccia fluitans</name>
    <dbReference type="NCBI Taxonomy" id="41844"/>
    <lineage>
        <taxon>Eukaryota</taxon>
        <taxon>Viridiplantae</taxon>
        <taxon>Streptophyta</taxon>
        <taxon>Embryophyta</taxon>
        <taxon>Marchantiophyta</taxon>
        <taxon>Marchantiopsida</taxon>
        <taxon>Marchantiidae</taxon>
        <taxon>Marchantiales</taxon>
        <taxon>Ricciaceae</taxon>
        <taxon>Riccia</taxon>
    </lineage>
</organism>
<comment type="caution">
    <text evidence="1">The sequence shown here is derived from an EMBL/GenBank/DDBJ whole genome shotgun (WGS) entry which is preliminary data.</text>
</comment>
<protein>
    <submittedName>
        <fullName evidence="1">Uncharacterized protein</fullName>
    </submittedName>
</protein>
<accession>A0ABD1ZHK6</accession>
<reference evidence="1 2" key="1">
    <citation type="submission" date="2024-09" db="EMBL/GenBank/DDBJ databases">
        <title>Chromosome-scale assembly of Riccia fluitans.</title>
        <authorList>
            <person name="Paukszto L."/>
            <person name="Sawicki J."/>
            <person name="Karawczyk K."/>
            <person name="Piernik-Szablinska J."/>
            <person name="Szczecinska M."/>
            <person name="Mazdziarz M."/>
        </authorList>
    </citation>
    <scope>NUCLEOTIDE SEQUENCE [LARGE SCALE GENOMIC DNA]</scope>
    <source>
        <strain evidence="1">Rf_01</strain>
        <tissue evidence="1">Aerial parts of the thallus</tissue>
    </source>
</reference>
<gene>
    <name evidence="1" type="ORF">R1flu_019052</name>
</gene>
<proteinExistence type="predicted"/>
<dbReference type="Proteomes" id="UP001605036">
    <property type="component" value="Unassembled WGS sequence"/>
</dbReference>
<dbReference type="AlphaFoldDB" id="A0ABD1ZHK6"/>
<sequence length="129" mass="13942">MIRAKGMRDAAVDKEKIRGSLPLLLCRSTQNLECIQRSTWAVVSVACLGEAAILRRRIEEDAISFVADSAVAFAAAEAGVNVDPAAVCCYKIKNEAAAGVAWFLQNMAFTPEFALTVEGQILEPLIQRS</sequence>